<proteinExistence type="predicted"/>
<dbReference type="InterPro" id="IPR012337">
    <property type="entry name" value="RNaseH-like_sf"/>
</dbReference>
<dbReference type="GO" id="GO:0000467">
    <property type="term" value="P:exonucleolytic trimming to generate mature 3'-end of 5.8S rRNA from tricistronic rRNA transcript (SSU-rRNA, 5.8S rRNA, LSU-rRNA)"/>
    <property type="evidence" value="ECO:0007669"/>
    <property type="project" value="InterPro"/>
</dbReference>
<dbReference type="GO" id="GO:0071044">
    <property type="term" value="P:histone mRNA catabolic process"/>
    <property type="evidence" value="ECO:0007669"/>
    <property type="project" value="TreeGrafter"/>
</dbReference>
<protein>
    <recommendedName>
        <fullName evidence="2">3'-5' exonuclease domain-containing protein</fullName>
    </recommendedName>
</protein>
<reference evidence="4" key="1">
    <citation type="journal article" date="2023" name="Commun. Biol.">
        <title>Genome analysis of Parmales, the sister group of diatoms, reveals the evolutionary specialization of diatoms from phago-mixotrophs to photoautotrophs.</title>
        <authorList>
            <person name="Ban H."/>
            <person name="Sato S."/>
            <person name="Yoshikawa S."/>
            <person name="Yamada K."/>
            <person name="Nakamura Y."/>
            <person name="Ichinomiya M."/>
            <person name="Sato N."/>
            <person name="Blanc-Mathieu R."/>
            <person name="Endo H."/>
            <person name="Kuwata A."/>
            <person name="Ogata H."/>
        </authorList>
    </citation>
    <scope>NUCLEOTIDE SEQUENCE [LARGE SCALE GENOMIC DNA]</scope>
</reference>
<dbReference type="SUPFAM" id="SSF47819">
    <property type="entry name" value="HRDC-like"/>
    <property type="match status" value="1"/>
</dbReference>
<comment type="caution">
    <text evidence="3">The sequence shown here is derived from an EMBL/GenBank/DDBJ whole genome shotgun (WGS) entry which is preliminary data.</text>
</comment>
<feature type="compositionally biased region" description="Low complexity" evidence="1">
    <location>
        <begin position="529"/>
        <end position="556"/>
    </location>
</feature>
<dbReference type="SUPFAM" id="SSF53098">
    <property type="entry name" value="Ribonuclease H-like"/>
    <property type="match status" value="1"/>
</dbReference>
<dbReference type="InterPro" id="IPR002562">
    <property type="entry name" value="3'-5'_exonuclease_dom"/>
</dbReference>
<evidence type="ECO:0000256" key="1">
    <source>
        <dbReference type="SAM" id="MobiDB-lite"/>
    </source>
</evidence>
<dbReference type="InterPro" id="IPR045092">
    <property type="entry name" value="Rrp6-like"/>
</dbReference>
<dbReference type="GO" id="GO:0071037">
    <property type="term" value="P:nuclear polyadenylation-dependent snRNA catabolic process"/>
    <property type="evidence" value="ECO:0007669"/>
    <property type="project" value="TreeGrafter"/>
</dbReference>
<dbReference type="GO" id="GO:0071035">
    <property type="term" value="P:nuclear polyadenylation-dependent rRNA catabolic process"/>
    <property type="evidence" value="ECO:0007669"/>
    <property type="project" value="TreeGrafter"/>
</dbReference>
<dbReference type="SMART" id="SM00474">
    <property type="entry name" value="35EXOc"/>
    <property type="match status" value="1"/>
</dbReference>
<evidence type="ECO:0000259" key="2">
    <source>
        <dbReference type="SMART" id="SM00474"/>
    </source>
</evidence>
<dbReference type="Pfam" id="PF01612">
    <property type="entry name" value="DNA_pol_A_exo1"/>
    <property type="match status" value="1"/>
</dbReference>
<dbReference type="InterPro" id="IPR010997">
    <property type="entry name" value="HRDC-like_sf"/>
</dbReference>
<accession>A0A9W7E647</accession>
<dbReference type="EMBL" id="BLQM01000127">
    <property type="protein sequence ID" value="GMH67023.1"/>
    <property type="molecule type" value="Genomic_DNA"/>
</dbReference>
<dbReference type="GO" id="GO:0005730">
    <property type="term" value="C:nucleolus"/>
    <property type="evidence" value="ECO:0007669"/>
    <property type="project" value="TreeGrafter"/>
</dbReference>
<dbReference type="GO" id="GO:0000166">
    <property type="term" value="F:nucleotide binding"/>
    <property type="evidence" value="ECO:0007669"/>
    <property type="project" value="InterPro"/>
</dbReference>
<dbReference type="PANTHER" id="PTHR12124:SF47">
    <property type="entry name" value="EXOSOME COMPONENT 10"/>
    <property type="match status" value="1"/>
</dbReference>
<dbReference type="GO" id="GO:0071036">
    <property type="term" value="P:nuclear polyadenylation-dependent snoRNA catabolic process"/>
    <property type="evidence" value="ECO:0007669"/>
    <property type="project" value="TreeGrafter"/>
</dbReference>
<name>A0A9W7E647_9STRA</name>
<dbReference type="GO" id="GO:0071040">
    <property type="term" value="P:nuclear polyadenylation-dependent antisense transcript catabolic process"/>
    <property type="evidence" value="ECO:0007669"/>
    <property type="project" value="TreeGrafter"/>
</dbReference>
<dbReference type="GO" id="GO:0000176">
    <property type="term" value="C:nuclear exosome (RNase complex)"/>
    <property type="evidence" value="ECO:0007669"/>
    <property type="project" value="TreeGrafter"/>
</dbReference>
<dbReference type="GO" id="GO:0071038">
    <property type="term" value="P:TRAMP-dependent tRNA surveillance pathway"/>
    <property type="evidence" value="ECO:0007669"/>
    <property type="project" value="TreeGrafter"/>
</dbReference>
<dbReference type="GO" id="GO:0071051">
    <property type="term" value="P:poly(A)-dependent snoRNA 3'-end processing"/>
    <property type="evidence" value="ECO:0007669"/>
    <property type="project" value="TreeGrafter"/>
</dbReference>
<dbReference type="Proteomes" id="UP001162640">
    <property type="component" value="Unassembled WGS sequence"/>
</dbReference>
<feature type="domain" description="3'-5' exonuclease" evidence="2">
    <location>
        <begin position="238"/>
        <end position="433"/>
    </location>
</feature>
<dbReference type="Gene3D" id="3.30.420.10">
    <property type="entry name" value="Ribonuclease H-like superfamily/Ribonuclease H"/>
    <property type="match status" value="1"/>
</dbReference>
<evidence type="ECO:0000313" key="3">
    <source>
        <dbReference type="EMBL" id="GMH67023.1"/>
    </source>
</evidence>
<evidence type="ECO:0000313" key="4">
    <source>
        <dbReference type="Proteomes" id="UP001162640"/>
    </source>
</evidence>
<sequence>MSNMETQPTHDSSSTVSTEITALLSSLGTAIRATHSLPTTLDDTTYLTSFPQYSLLSSTTLSRITSILNSNPIENLPDTIIDLLTLPNSLLNDSQSLTLMTELGGKGGSKVNIHYKIQRPQTVYDFPVEDGKNGKYYTDHLQPFNPHPGISITKLLRSPTSTVSSSSIQPLEGHGYPPESIPQNCTLPTYYYPNPLSTSIDSFNPTSFMSLPIQPSTTFTIPTSHIDKRSNQLNSSTYIYIDSSSQLNDLKVKLSNTQCIVFDVEHNSLFSYSGLTCLIQLNVEVEGEEECFILDVLPLFDEIGELLNPSFSNPEVLKICHGGFNDVLWLQRDFGVYVVGLFDTYLAVKELGETQSNNSASYEAERRSNGLNFEFERKSLKYLIEHYTSYEVDKKYQMEDWRVRPLGDGMRSYAVGDVYFLRYCYERLRGELGVEGVRKVFEGSKDVSKGRFMIKLMPEGGLEGLRERVAREEDVSGMVVLSENEMRRLQMHRPTKESDLKRLLRHDNLLAWQHRAEILLFFTASEAGGSAAPTTTTTTTTTATTTTSNSSADPPAARQPSPSAMQMNRKNLHSPVLTTETLYLTAGWITPNQFDDEPTSTPPFLPPDSRKSPTSLPPTTRRFETDFSVGVPKSVEEIYVRSNRSRRKKLTMKTVMKMITLRNYRKGIYRLGRRGGKEGKMLSRGLWRM</sequence>
<dbReference type="GO" id="GO:0071039">
    <property type="term" value="P:nuclear polyadenylation-dependent CUT catabolic process"/>
    <property type="evidence" value="ECO:0007669"/>
    <property type="project" value="TreeGrafter"/>
</dbReference>
<dbReference type="GO" id="GO:0003727">
    <property type="term" value="F:single-stranded RNA binding"/>
    <property type="evidence" value="ECO:0007669"/>
    <property type="project" value="TreeGrafter"/>
</dbReference>
<feature type="region of interest" description="Disordered" evidence="1">
    <location>
        <begin position="529"/>
        <end position="566"/>
    </location>
</feature>
<feature type="region of interest" description="Disordered" evidence="1">
    <location>
        <begin position="594"/>
        <end position="622"/>
    </location>
</feature>
<gene>
    <name evidence="3" type="ORF">TL16_g04571</name>
</gene>
<dbReference type="PANTHER" id="PTHR12124">
    <property type="entry name" value="POLYMYOSITIS/SCLERODERMA AUTOANTIGEN-RELATED"/>
    <property type="match status" value="1"/>
</dbReference>
<organism evidence="3 4">
    <name type="scientific">Triparma laevis f. inornata</name>
    <dbReference type="NCBI Taxonomy" id="1714386"/>
    <lineage>
        <taxon>Eukaryota</taxon>
        <taxon>Sar</taxon>
        <taxon>Stramenopiles</taxon>
        <taxon>Ochrophyta</taxon>
        <taxon>Bolidophyceae</taxon>
        <taxon>Parmales</taxon>
        <taxon>Triparmaceae</taxon>
        <taxon>Triparma</taxon>
    </lineage>
</organism>
<dbReference type="InterPro" id="IPR036397">
    <property type="entry name" value="RNaseH_sf"/>
</dbReference>
<dbReference type="AlphaFoldDB" id="A0A9W7E647"/>
<dbReference type="GO" id="GO:0000175">
    <property type="term" value="F:3'-5'-RNA exonuclease activity"/>
    <property type="evidence" value="ECO:0007669"/>
    <property type="project" value="InterPro"/>
</dbReference>